<evidence type="ECO:0000313" key="1">
    <source>
        <dbReference type="EMBL" id="MBZ2165500.1"/>
    </source>
</evidence>
<dbReference type="RefSeq" id="WP_223791128.1">
    <property type="nucleotide sequence ID" value="NZ_JAIOUQ010000006.1"/>
</dbReference>
<comment type="caution">
    <text evidence="1">The sequence shown here is derived from an EMBL/GenBank/DDBJ whole genome shotgun (WGS) entry which is preliminary data.</text>
</comment>
<dbReference type="Proteomes" id="UP000825933">
    <property type="component" value="Unassembled WGS sequence"/>
</dbReference>
<gene>
    <name evidence="1" type="ORF">K8N75_05540</name>
</gene>
<proteinExistence type="predicted"/>
<accession>A0A8T5UWF6</accession>
<reference evidence="2" key="1">
    <citation type="journal article" date="2022" name="Microbiol. Resour. Announc.">
        <title>Draft Genome Sequence of a Methanogenic Archaeon from West Spitsbergen Permafrost.</title>
        <authorList>
            <person name="Trubitsyn V."/>
            <person name="Rivkina E."/>
            <person name="Shcherbakova V."/>
        </authorList>
    </citation>
    <scope>NUCLEOTIDE SEQUENCE [LARGE SCALE GENOMIC DNA]</scope>
    <source>
        <strain evidence="2">VT</strain>
    </source>
</reference>
<name>A0A8T5UWF6_9EURY</name>
<dbReference type="EMBL" id="JAIOUQ010000006">
    <property type="protein sequence ID" value="MBZ2165500.1"/>
    <property type="molecule type" value="Genomic_DNA"/>
</dbReference>
<evidence type="ECO:0000313" key="2">
    <source>
        <dbReference type="Proteomes" id="UP000825933"/>
    </source>
</evidence>
<keyword evidence="2" id="KW-1185">Reference proteome</keyword>
<sequence>MNDKELDEFVENFKGLLWDELDDALGAMNREDLIAVIVKLKKRYG</sequence>
<dbReference type="AlphaFoldDB" id="A0A8T5UWF6"/>
<organism evidence="1 2">
    <name type="scientific">Methanobacterium spitsbergense</name>
    <dbReference type="NCBI Taxonomy" id="2874285"/>
    <lineage>
        <taxon>Archaea</taxon>
        <taxon>Methanobacteriati</taxon>
        <taxon>Methanobacteriota</taxon>
        <taxon>Methanomada group</taxon>
        <taxon>Methanobacteria</taxon>
        <taxon>Methanobacteriales</taxon>
        <taxon>Methanobacteriaceae</taxon>
        <taxon>Methanobacterium</taxon>
    </lineage>
</organism>
<protein>
    <submittedName>
        <fullName evidence="1">Uncharacterized protein</fullName>
    </submittedName>
</protein>